<organism evidence="2 3">
    <name type="scientific">Arthrobacter glacialis</name>
    <dbReference type="NCBI Taxonomy" id="1664"/>
    <lineage>
        <taxon>Bacteria</taxon>
        <taxon>Bacillati</taxon>
        <taxon>Actinomycetota</taxon>
        <taxon>Actinomycetes</taxon>
        <taxon>Micrococcales</taxon>
        <taxon>Micrococcaceae</taxon>
        <taxon>Arthrobacter</taxon>
    </lineage>
</organism>
<dbReference type="RefSeq" id="WP_103465558.1">
    <property type="nucleotide sequence ID" value="NZ_PPXB01000006.1"/>
</dbReference>
<evidence type="ECO:0000259" key="1">
    <source>
        <dbReference type="Pfam" id="PF20114"/>
    </source>
</evidence>
<comment type="caution">
    <text evidence="2">The sequence shown here is derived from an EMBL/GenBank/DDBJ whole genome shotgun (WGS) entry which is preliminary data.</text>
</comment>
<evidence type="ECO:0000313" key="3">
    <source>
        <dbReference type="Proteomes" id="UP000237061"/>
    </source>
</evidence>
<evidence type="ECO:0000313" key="2">
    <source>
        <dbReference type="EMBL" id="POH73662.1"/>
    </source>
</evidence>
<dbReference type="InterPro" id="IPR045443">
    <property type="entry name" value="DUF6504"/>
</dbReference>
<dbReference type="OrthoDB" id="5190586at2"/>
<dbReference type="EMBL" id="PPXC01000006">
    <property type="protein sequence ID" value="POH73662.1"/>
    <property type="molecule type" value="Genomic_DNA"/>
</dbReference>
<dbReference type="Proteomes" id="UP000237061">
    <property type="component" value="Unassembled WGS sequence"/>
</dbReference>
<dbReference type="Pfam" id="PF20114">
    <property type="entry name" value="DUF6504"/>
    <property type="match status" value="1"/>
</dbReference>
<reference evidence="2 3" key="1">
    <citation type="submission" date="2018-01" db="EMBL/GenBank/DDBJ databases">
        <title>Arthrobacter sp. nov., from glaciers in China.</title>
        <authorList>
            <person name="Liu Q."/>
            <person name="Xin Y.-H."/>
        </authorList>
    </citation>
    <scope>NUCLEOTIDE SEQUENCE [LARGE SCALE GENOMIC DNA]</scope>
    <source>
        <strain evidence="2 3">HLT2-12-2</strain>
    </source>
</reference>
<protein>
    <recommendedName>
        <fullName evidence="1">DUF6504 domain-containing protein</fullName>
    </recommendedName>
</protein>
<accession>A0A2S3ZXJ4</accession>
<sequence>MGTFSESVNVVRSAEGALVQLWWRGRLYDLAAEPLCWYERRPWWESETRMRPGEGVGYVDTQMWRVQVRQDGATELLTLDLVRYRPSDRWRVIKIHDALDEKFKELQEGA</sequence>
<gene>
    <name evidence="2" type="ORF">CVS27_09885</name>
</gene>
<proteinExistence type="predicted"/>
<name>A0A2S3ZXJ4_ARTGL</name>
<dbReference type="AlphaFoldDB" id="A0A2S3ZXJ4"/>
<keyword evidence="3" id="KW-1185">Reference proteome</keyword>
<feature type="domain" description="DUF6504" evidence="1">
    <location>
        <begin position="19"/>
        <end position="97"/>
    </location>
</feature>